<gene>
    <name evidence="1" type="ORF">MMG00_05640</name>
</gene>
<sequence length="165" mass="18784">MKMIKVEDYYAYFLCSILCLVASISHGQEYVIHGFKLGGPVSEIEGFDDYSLTSDTEAGTLKYYQDILIDGIDTTVYVRVLDNHAEELVFSRSAEKKDVETIIISIEAQLGLSKKDRKYDVQGDTKLIFHSEQDDILYNISIMQTEVREIGEIDMQDGYQTKKDA</sequence>
<reference evidence="1 2" key="1">
    <citation type="submission" date="2022-03" db="EMBL/GenBank/DDBJ databases">
        <title>Ignatzschineria rhizosphaerae HR5S32.</title>
        <authorList>
            <person name="Sun J.Q."/>
            <person name="Feng J.Y."/>
        </authorList>
    </citation>
    <scope>NUCLEOTIDE SEQUENCE [LARGE SCALE GENOMIC DNA]</scope>
    <source>
        <strain evidence="1 2">HR5S32</strain>
    </source>
</reference>
<organism evidence="1 2">
    <name type="scientific">Ignatzschineria rhizosphaerae</name>
    <dbReference type="NCBI Taxonomy" id="2923279"/>
    <lineage>
        <taxon>Bacteria</taxon>
        <taxon>Pseudomonadati</taxon>
        <taxon>Pseudomonadota</taxon>
        <taxon>Gammaproteobacteria</taxon>
        <taxon>Cardiobacteriales</taxon>
        <taxon>Ignatzschineriaceae</taxon>
        <taxon>Ignatzschineria</taxon>
    </lineage>
</organism>
<dbReference type="EMBL" id="CP093379">
    <property type="protein sequence ID" value="UNM97331.1"/>
    <property type="molecule type" value="Genomic_DNA"/>
</dbReference>
<accession>A0ABY3X379</accession>
<name>A0ABY3X379_9GAMM</name>
<evidence type="ECO:0000313" key="1">
    <source>
        <dbReference type="EMBL" id="UNM97331.1"/>
    </source>
</evidence>
<dbReference type="RefSeq" id="WP_242152640.1">
    <property type="nucleotide sequence ID" value="NZ_CP093379.1"/>
</dbReference>
<dbReference type="Proteomes" id="UP000829542">
    <property type="component" value="Chromosome"/>
</dbReference>
<protein>
    <submittedName>
        <fullName evidence="1">Uncharacterized protein</fullName>
    </submittedName>
</protein>
<evidence type="ECO:0000313" key="2">
    <source>
        <dbReference type="Proteomes" id="UP000829542"/>
    </source>
</evidence>
<proteinExistence type="predicted"/>
<keyword evidence="2" id="KW-1185">Reference proteome</keyword>